<evidence type="ECO:0000313" key="2">
    <source>
        <dbReference type="Proteomes" id="UP000780801"/>
    </source>
</evidence>
<protein>
    <submittedName>
        <fullName evidence="1">Uncharacterized protein</fullName>
    </submittedName>
</protein>
<reference evidence="1" key="1">
    <citation type="journal article" date="2020" name="Fungal Divers.">
        <title>Resolving the Mortierellaceae phylogeny through synthesis of multi-gene phylogenetics and phylogenomics.</title>
        <authorList>
            <person name="Vandepol N."/>
            <person name="Liber J."/>
            <person name="Desiro A."/>
            <person name="Na H."/>
            <person name="Kennedy M."/>
            <person name="Barry K."/>
            <person name="Grigoriev I.V."/>
            <person name="Miller A.N."/>
            <person name="O'Donnell K."/>
            <person name="Stajich J.E."/>
            <person name="Bonito G."/>
        </authorList>
    </citation>
    <scope>NUCLEOTIDE SEQUENCE</scope>
    <source>
        <strain evidence="1">KOD1015</strain>
    </source>
</reference>
<dbReference type="Proteomes" id="UP000780801">
    <property type="component" value="Unassembled WGS sequence"/>
</dbReference>
<gene>
    <name evidence="1" type="ORF">BGW38_000439</name>
</gene>
<dbReference type="InterPro" id="IPR015943">
    <property type="entry name" value="WD40/YVTN_repeat-like_dom_sf"/>
</dbReference>
<evidence type="ECO:0000313" key="1">
    <source>
        <dbReference type="EMBL" id="KAF9582258.1"/>
    </source>
</evidence>
<dbReference type="SUPFAM" id="SSF82171">
    <property type="entry name" value="DPP6 N-terminal domain-like"/>
    <property type="match status" value="1"/>
</dbReference>
<organism evidence="1 2">
    <name type="scientific">Lunasporangiospora selenospora</name>
    <dbReference type="NCBI Taxonomy" id="979761"/>
    <lineage>
        <taxon>Eukaryota</taxon>
        <taxon>Fungi</taxon>
        <taxon>Fungi incertae sedis</taxon>
        <taxon>Mucoromycota</taxon>
        <taxon>Mortierellomycotina</taxon>
        <taxon>Mortierellomycetes</taxon>
        <taxon>Mortierellales</taxon>
        <taxon>Mortierellaceae</taxon>
        <taxon>Lunasporangiospora</taxon>
    </lineage>
</organism>
<comment type="caution">
    <text evidence="1">The sequence shown here is derived from an EMBL/GenBank/DDBJ whole genome shotgun (WGS) entry which is preliminary data.</text>
</comment>
<proteinExistence type="predicted"/>
<dbReference type="EMBL" id="JAABOA010001118">
    <property type="protein sequence ID" value="KAF9582258.1"/>
    <property type="molecule type" value="Genomic_DNA"/>
</dbReference>
<feature type="non-terminal residue" evidence="1">
    <location>
        <position position="1"/>
    </location>
</feature>
<keyword evidence="2" id="KW-1185">Reference proteome</keyword>
<name>A0A9P6FUV2_9FUNG</name>
<dbReference type="Gene3D" id="2.130.10.10">
    <property type="entry name" value="YVTN repeat-like/Quinoprotein amine dehydrogenase"/>
    <property type="match status" value="1"/>
</dbReference>
<accession>A0A9P6FUV2</accession>
<sequence length="832" mass="96091">MGVLLDQIFELEPPPETDQILPQQPSPRRAFLTGNRAIDGVGEQQELTEILGAAISASGSHAVTISRIGNRDIIDLWELRLEEAISRVSYPYSRTPSSVYSDIDLNIRSRGCFGLSLSWNGSQISIHNTRKSNEEEILILEYHEEINQTQDQEQSFSPSIQVSRRHNKCNLLKSFQGDARFTNLSTSQLNDESERFVVCGMEGFSVYKTIDQWETIYHIPQPRHIFNRPLLPKRDFIGAVAVGSILALRISEYQLSIWDLNTGTQRHLIDTQHRFSRHFLSSDGGTLAIITEKNILLYSTETGDIFHLFDGSSYCWHGFIEGDRYIYGSHHLRGKDRFFIVDTRGTSRLKRYIDPLFDLHHIVQDVKLGERWDRSNADSTVVISFNAFTLEVYYLDDLLTSVKDKFWCVPAGGLDLIEIPEIRPGEEIPYSGGTFVIQETRHGYLRTITMDIRFKDGKSRQYWWKDARCFYRKENSKLMMIQPNDYHPRFLSWEIPQSSHEELELLFCLDELGANRSTGLSIYPVLSLDGCYIYLPPGASGTLVFPQPSQNGYGSLLDDLLQCDAAMDAGIKYLSTFMNHYPVLGDHLRSLIPRIIYSSRCNLTDRAKLVLDKLLQTNNWIPLRAYTRGANPVGIILEGTKTDPSEYEIGCLLINYSLDKAKEYNNLTFILYLLECMDDLTTRYPDLALRITRRFGYIRCHDRGFVIRNHRVVHPPTLSQLWRSNDSKIYESRNPILQFELNTGRKDPRNENFTEDVFVTPINLLWSFVPNTRSPCKEFPFGYSKQRITWIQSLYHIILFNMNPFSHVYIRPRFYSLEILDNPAIDAMVQYK</sequence>
<dbReference type="AlphaFoldDB" id="A0A9P6FUV2"/>